<dbReference type="GO" id="GO:0016787">
    <property type="term" value="F:hydrolase activity"/>
    <property type="evidence" value="ECO:0007669"/>
    <property type="project" value="UniProtKB-KW"/>
</dbReference>
<dbReference type="Proteomes" id="UP001216579">
    <property type="component" value="Unassembled WGS sequence"/>
</dbReference>
<evidence type="ECO:0000313" key="4">
    <source>
        <dbReference type="Proteomes" id="UP001216579"/>
    </source>
</evidence>
<comment type="caution">
    <text evidence="3">The sequence shown here is derived from an EMBL/GenBank/DDBJ whole genome shotgun (WGS) entry which is preliminary data.</text>
</comment>
<proteinExistence type="predicted"/>
<keyword evidence="2" id="KW-0732">Signal</keyword>
<feature type="chain" id="PRO_5045328809" evidence="2">
    <location>
        <begin position="44"/>
        <end position="676"/>
    </location>
</feature>
<dbReference type="EMBL" id="JARJBC010000014">
    <property type="protein sequence ID" value="MDF3291782.1"/>
    <property type="molecule type" value="Genomic_DNA"/>
</dbReference>
<feature type="signal peptide" evidence="2">
    <location>
        <begin position="1"/>
        <end position="43"/>
    </location>
</feature>
<evidence type="ECO:0000256" key="1">
    <source>
        <dbReference type="SAM" id="MobiDB-lite"/>
    </source>
</evidence>
<dbReference type="RefSeq" id="WP_276094941.1">
    <property type="nucleotide sequence ID" value="NZ_JARJBC010000014.1"/>
</dbReference>
<keyword evidence="4" id="KW-1185">Reference proteome</keyword>
<gene>
    <name evidence="3" type="ORF">P3G67_21635</name>
</gene>
<protein>
    <submittedName>
        <fullName evidence="3">Glycoside hydrolase</fullName>
    </submittedName>
</protein>
<accession>A0ABT5ZPN2</accession>
<reference evidence="3 4" key="1">
    <citation type="submission" date="2023-03" db="EMBL/GenBank/DDBJ databases">
        <title>Draft genome sequence of Streptomyces sp. RB6PN23 isolated from peat swamp forest in Thailand.</title>
        <authorList>
            <person name="Klaysubun C."/>
            <person name="Duangmal K."/>
        </authorList>
    </citation>
    <scope>NUCLEOTIDE SEQUENCE [LARGE SCALE GENOMIC DNA]</scope>
    <source>
        <strain evidence="3 4">RB6PN23</strain>
    </source>
</reference>
<evidence type="ECO:0000256" key="2">
    <source>
        <dbReference type="SAM" id="SignalP"/>
    </source>
</evidence>
<feature type="region of interest" description="Disordered" evidence="1">
    <location>
        <begin position="1"/>
        <end position="20"/>
    </location>
</feature>
<sequence>MDSTRHTQAPTTHRRRGRVRRAVPFLAAATALVAAGTAVVANAGPVRPAAAPRVDGNRIDVPVQGGTASIDTASLRVTARTDDGRTVRLSDAPATAPGTPGRITVSDGAAHWSYAGSGLDFTARADHGRLSVTAAAHRDTTLNWPVTGTDPATDAVQFPRGEGLSVPVGDRFWNSSAAGLAGSAADMSADLSMPMWGYTLRGTGHGVSYLVPTDIGSTLSFSSDQGRLHTTTSHKFSHADATDGYTVTFALTDGSPAAPAVDYRGWLSQHGQLGSLRDKIAANPQNAKLLGAFHAYLWGDARTPDGIAQLKKLGVSRMWLGYDADGSPMSAAAVTAAKKAGYLVGPYDSWANGQDPKTSDSPTSSWPGTVYPDFCVQGADGKPVPGFHDRGCYLSSQAFEQAEPSQHYLAERTRQMTANGVNSYFLDVDAAGELYQDHSSAHPMTQAQDRANRMARMKRLSAGDKLVLGSEAAGSWANQVLAYDHGSATPVADGLWPLEKDRQTWGGYAPAKAPGVFFKPVDLPADLATAMYDPKYRVPLYETALHDSVVNVERWELSFDKLPQQKNTRALLAMLYNVPLNFVLDGPSLQQQGAELASLQKYFAPLHEAAGTQPMTSFRYLTDDHQVQRTVFGDGTLTVTANFGTTSHDGLPGGCVDATLRGQHGTHRLCPAKVTG</sequence>
<dbReference type="Pfam" id="PF11308">
    <property type="entry name" value="Glyco_hydro_129"/>
    <property type="match status" value="1"/>
</dbReference>
<feature type="compositionally biased region" description="Polar residues" evidence="1">
    <location>
        <begin position="1"/>
        <end position="11"/>
    </location>
</feature>
<dbReference type="InterPro" id="IPR021459">
    <property type="entry name" value="GH101-related"/>
</dbReference>
<keyword evidence="3" id="KW-0378">Hydrolase</keyword>
<evidence type="ECO:0000313" key="3">
    <source>
        <dbReference type="EMBL" id="MDF3291782.1"/>
    </source>
</evidence>
<name>A0ABT5ZPN2_9ACTN</name>
<organism evidence="3 4">
    <name type="scientific">Streptomyces silvisoli</name>
    <dbReference type="NCBI Taxonomy" id="3034235"/>
    <lineage>
        <taxon>Bacteria</taxon>
        <taxon>Bacillati</taxon>
        <taxon>Actinomycetota</taxon>
        <taxon>Actinomycetes</taxon>
        <taxon>Kitasatosporales</taxon>
        <taxon>Streptomycetaceae</taxon>
        <taxon>Streptomyces</taxon>
    </lineage>
</organism>